<dbReference type="SMART" id="SM00827">
    <property type="entry name" value="PKS_AT"/>
    <property type="match status" value="1"/>
</dbReference>
<dbReference type="InterPro" id="IPR014043">
    <property type="entry name" value="Acyl_transferase_dom"/>
</dbReference>
<name>A0ABD2K3Q4_HETSC</name>
<dbReference type="SUPFAM" id="SSF52151">
    <property type="entry name" value="FabD/lysophospholipase-like"/>
    <property type="match status" value="1"/>
</dbReference>
<organism evidence="2 3">
    <name type="scientific">Heterodera schachtii</name>
    <name type="common">Sugarbeet cyst nematode worm</name>
    <name type="synonym">Tylenchus schachtii</name>
    <dbReference type="NCBI Taxonomy" id="97005"/>
    <lineage>
        <taxon>Eukaryota</taxon>
        <taxon>Metazoa</taxon>
        <taxon>Ecdysozoa</taxon>
        <taxon>Nematoda</taxon>
        <taxon>Chromadorea</taxon>
        <taxon>Rhabditida</taxon>
        <taxon>Tylenchina</taxon>
        <taxon>Tylenchomorpha</taxon>
        <taxon>Tylenchoidea</taxon>
        <taxon>Heteroderidae</taxon>
        <taxon>Heteroderinae</taxon>
        <taxon>Heterodera</taxon>
    </lineage>
</organism>
<dbReference type="PANTHER" id="PTHR47170:SF2">
    <property type="entry name" value="MALONYL-COA:ACP TRANSACYLASE (MAT) DOMAIN-CONTAINING PROTEIN"/>
    <property type="match status" value="1"/>
</dbReference>
<proteinExistence type="predicted"/>
<dbReference type="InterPro" id="IPR016035">
    <property type="entry name" value="Acyl_Trfase/lysoPLipase"/>
</dbReference>
<dbReference type="InterPro" id="IPR001227">
    <property type="entry name" value="Ac_transferase_dom_sf"/>
</dbReference>
<keyword evidence="3" id="KW-1185">Reference proteome</keyword>
<evidence type="ECO:0000259" key="1">
    <source>
        <dbReference type="SMART" id="SM00827"/>
    </source>
</evidence>
<comment type="caution">
    <text evidence="2">The sequence shown here is derived from an EMBL/GenBank/DDBJ whole genome shotgun (WGS) entry which is preliminary data.</text>
</comment>
<protein>
    <recommendedName>
        <fullName evidence="1">Malonyl-CoA:ACP transacylase (MAT) domain-containing protein</fullName>
    </recommendedName>
</protein>
<accession>A0ABD2K3Q4</accession>
<sequence length="429" mass="48336">MTFLQNKQFLLCPSLFFRAVQLRRIRGRPVSRPRISPPPSGEGIQWTPATNAFRVSKDGEPRPLPSAFIDDDDQMDPISKAKENLRGPEKYKVINAVRKKRKHLLQLNFDHIPIIDQVVLMFPSQGAQHLQMGKKVIGNPSSARLFEEANEFLKFDLLSLCLNGPINKLDQTFYAQMALFVSCMAAFEKLKVEQPDLVDRLTDCAGFSIGEICALVAAEVLSFSDALNLVKVRAQAMEECSKIAASGMLTIRTCAASNLIKALKEARDYSEERGEPPICDVASFLFCHVKVVGGTNKALHNLRNNAKQYKIQVLKSLPLYGAFHTKMMEKAASKVAECLGSIELREPRVNVYSNFTGKCHTRRLTQMRTDIARQVNNPVKWEQIMQILFNKRKDEEFPSYFEVGPGRELGTILHQIGKKASRTYVNYPA</sequence>
<evidence type="ECO:0000313" key="3">
    <source>
        <dbReference type="Proteomes" id="UP001620645"/>
    </source>
</evidence>
<reference evidence="2 3" key="1">
    <citation type="submission" date="2024-10" db="EMBL/GenBank/DDBJ databases">
        <authorList>
            <person name="Kim D."/>
        </authorList>
    </citation>
    <scope>NUCLEOTIDE SEQUENCE [LARGE SCALE GENOMIC DNA]</scope>
    <source>
        <strain evidence="2">Taebaek</strain>
    </source>
</reference>
<evidence type="ECO:0000313" key="2">
    <source>
        <dbReference type="EMBL" id="KAL3097531.1"/>
    </source>
</evidence>
<dbReference type="Pfam" id="PF00698">
    <property type="entry name" value="Acyl_transf_1"/>
    <property type="match status" value="1"/>
</dbReference>
<dbReference type="EMBL" id="JBICCN010000054">
    <property type="protein sequence ID" value="KAL3097531.1"/>
    <property type="molecule type" value="Genomic_DNA"/>
</dbReference>
<gene>
    <name evidence="2" type="ORF">niasHS_003979</name>
</gene>
<feature type="domain" description="Malonyl-CoA:ACP transacylase (MAT)" evidence="1">
    <location>
        <begin position="121"/>
        <end position="426"/>
    </location>
</feature>
<dbReference type="InterPro" id="IPR052760">
    <property type="entry name" value="Mitochondrial_malonyltrans"/>
</dbReference>
<dbReference type="AlphaFoldDB" id="A0ABD2K3Q4"/>
<dbReference type="Gene3D" id="3.30.70.250">
    <property type="entry name" value="Malonyl-CoA ACP transacylase, ACP-binding"/>
    <property type="match status" value="1"/>
</dbReference>
<dbReference type="Gene3D" id="3.40.366.10">
    <property type="entry name" value="Malonyl-Coenzyme A Acyl Carrier Protein, domain 2"/>
    <property type="match status" value="1"/>
</dbReference>
<dbReference type="PANTHER" id="PTHR47170">
    <property type="entry name" value="MALONYL-COA ACP TRANSACYLASE, ACP-BINDING"/>
    <property type="match status" value="1"/>
</dbReference>
<dbReference type="Proteomes" id="UP001620645">
    <property type="component" value="Unassembled WGS sequence"/>
</dbReference>